<feature type="coiled-coil region" evidence="1">
    <location>
        <begin position="177"/>
        <end position="204"/>
    </location>
</feature>
<dbReference type="Proteomes" id="UP001424741">
    <property type="component" value="Unassembled WGS sequence"/>
</dbReference>
<name>A0ABP9UZC7_9BACT</name>
<comment type="caution">
    <text evidence="2">The sequence shown here is derived from an EMBL/GenBank/DDBJ whole genome shotgun (WGS) entry which is preliminary data.</text>
</comment>
<reference evidence="2 3" key="1">
    <citation type="submission" date="2024-02" db="EMBL/GenBank/DDBJ databases">
        <title>Rubritalea halochordaticola NBRC 107102.</title>
        <authorList>
            <person name="Ichikawa N."/>
            <person name="Katano-Makiyama Y."/>
            <person name="Hidaka K."/>
        </authorList>
    </citation>
    <scope>NUCLEOTIDE SEQUENCE [LARGE SCALE GENOMIC DNA]</scope>
    <source>
        <strain evidence="2 3">NBRC 107102</strain>
    </source>
</reference>
<evidence type="ECO:0008006" key="4">
    <source>
        <dbReference type="Google" id="ProtNLM"/>
    </source>
</evidence>
<proteinExistence type="predicted"/>
<evidence type="ECO:0000256" key="1">
    <source>
        <dbReference type="SAM" id="Coils"/>
    </source>
</evidence>
<keyword evidence="1" id="KW-0175">Coiled coil</keyword>
<protein>
    <recommendedName>
        <fullName evidence="4">TolC family protein</fullName>
    </recommendedName>
</protein>
<sequence length="434" mass="50338">MQSVYKSSRRMLFLACASALLSTSCVSNKINTRLAEHAVTQRMESLDLGSKVFSAEQTPISWEKANQLILKRNLQYLSSLKSIESAERNRKNQWLSVLPDLYLFTSIGKSIDELSDFSKDDLETRIVSRINIPNPYTYYAQAYALGLNELQTRNSHELTRRQLQVTLYSLYLQSQRIEDMAKQADKLESELDRANLESLRAEHEKIKELRSRHLIARESLRLKLNKLFETPGQHWKLTGSPPKISYSKKLDSLDLRQGYGALGLKMQAIEIEYSIISLWNANLERLPKPNFNLSTPTLYSSESENNFSFNAEDFQLFTSLSKSIQIEDPLDKQRMRNAEFRSMVTRAQLRGRMESDASQIKVNKYRYRQLLNRRKQALADIQRIQNANISSSTSLLTAMKATTSLKDSIEAIDNQLLQLDLQFWIWDEKYWKKH</sequence>
<dbReference type="SUPFAM" id="SSF56954">
    <property type="entry name" value="Outer membrane efflux proteins (OEP)"/>
    <property type="match status" value="1"/>
</dbReference>
<evidence type="ECO:0000313" key="2">
    <source>
        <dbReference type="EMBL" id="GAA5495809.1"/>
    </source>
</evidence>
<gene>
    <name evidence="2" type="ORF">Rhal01_01988</name>
</gene>
<dbReference type="Gene3D" id="1.20.1600.10">
    <property type="entry name" value="Outer membrane efflux proteins (OEP)"/>
    <property type="match status" value="1"/>
</dbReference>
<accession>A0ABP9UZC7</accession>
<evidence type="ECO:0000313" key="3">
    <source>
        <dbReference type="Proteomes" id="UP001424741"/>
    </source>
</evidence>
<keyword evidence="3" id="KW-1185">Reference proteome</keyword>
<organism evidence="2 3">
    <name type="scientific">Rubritalea halochordaticola</name>
    <dbReference type="NCBI Taxonomy" id="714537"/>
    <lineage>
        <taxon>Bacteria</taxon>
        <taxon>Pseudomonadati</taxon>
        <taxon>Verrucomicrobiota</taxon>
        <taxon>Verrucomicrobiia</taxon>
        <taxon>Verrucomicrobiales</taxon>
        <taxon>Rubritaleaceae</taxon>
        <taxon>Rubritalea</taxon>
    </lineage>
</organism>
<dbReference type="PROSITE" id="PS51257">
    <property type="entry name" value="PROKAR_LIPOPROTEIN"/>
    <property type="match status" value="1"/>
</dbReference>
<dbReference type="EMBL" id="BAABRL010000005">
    <property type="protein sequence ID" value="GAA5495809.1"/>
    <property type="molecule type" value="Genomic_DNA"/>
</dbReference>